<dbReference type="InterPro" id="IPR011491">
    <property type="entry name" value="FlgE_D2"/>
</dbReference>
<dbReference type="InterPro" id="IPR037925">
    <property type="entry name" value="FlgE/F/G-like"/>
</dbReference>
<feature type="domain" description="Flagellar hook protein FlgE D2" evidence="8">
    <location>
        <begin position="179"/>
        <end position="290"/>
    </location>
</feature>
<dbReference type="InterPro" id="IPR053967">
    <property type="entry name" value="LlgE_F_G-like_D1"/>
</dbReference>
<dbReference type="Proteomes" id="UP000053675">
    <property type="component" value="Unassembled WGS sequence"/>
</dbReference>
<sequence length="411" mass="42835">MSLYGMMRTGVSGMNAQANRLSTVADNIANSSTNGYKRAKTEFSTLVIPSTQGSYNSGGVTTTVRNAISTQGVLQYTTSVTDLAIKGEGFFVVQNPSGQPLLTRAGSFVLNSEGQMVNAGGFQLMGYSYANGEPAATANGYAGLEPVTITQSELVATPTENGFLKGNLPADAEVLTGAPSTTNYTKKTSLVAYGTMGEEMLFDVYMSKTSEYDASTGTGVDEWQVEVYDRATGSLVPGGTATMTFDNTGALTAPANASLALASGQAIELDLSNMTQLGAPFDISDAAMDGAPPSTIESVEIGTDGVIYAQYADGSFKPLYRIPVASVTSPDQLQVLAGNVFTESPNSGAVRIGFAGNGGMGDIVSGAVENSNVDIAQELTEMIESQRSYTANSKVFQTGSDLMELLVNLKR</sequence>
<dbReference type="NCBIfam" id="TIGR03506">
    <property type="entry name" value="FlgEFG_subfam"/>
    <property type="match status" value="1"/>
</dbReference>
<dbReference type="Pfam" id="PF00460">
    <property type="entry name" value="Flg_bb_rod"/>
    <property type="match status" value="1"/>
</dbReference>
<dbReference type="InterPro" id="IPR020013">
    <property type="entry name" value="Flagellar_FlgE/F/G"/>
</dbReference>
<feature type="domain" description="Flagellar basal-body/hook protein C-terminal" evidence="7">
    <location>
        <begin position="365"/>
        <end position="409"/>
    </location>
</feature>
<organism evidence="10 11">
    <name type="scientific">Nitratireductor basaltis</name>
    <dbReference type="NCBI Taxonomy" id="472175"/>
    <lineage>
        <taxon>Bacteria</taxon>
        <taxon>Pseudomonadati</taxon>
        <taxon>Pseudomonadota</taxon>
        <taxon>Alphaproteobacteria</taxon>
        <taxon>Hyphomicrobiales</taxon>
        <taxon>Phyllobacteriaceae</taxon>
        <taxon>Nitratireductor</taxon>
    </lineage>
</organism>
<dbReference type="PROSITE" id="PS00588">
    <property type="entry name" value="FLAGELLA_BB_ROD"/>
    <property type="match status" value="1"/>
</dbReference>
<comment type="caution">
    <text evidence="10">The sequence shown here is derived from an EMBL/GenBank/DDBJ whole genome shotgun (WGS) entry which is preliminary data.</text>
</comment>
<comment type="function">
    <text evidence="5">A flexible structure which links the flagellar filament to the drive apparatus in the basal body.</text>
</comment>
<keyword evidence="4 5" id="KW-0975">Bacterial flagellum</keyword>
<evidence type="ECO:0000256" key="3">
    <source>
        <dbReference type="ARBA" id="ARBA00019015"/>
    </source>
</evidence>
<evidence type="ECO:0000256" key="1">
    <source>
        <dbReference type="ARBA" id="ARBA00004117"/>
    </source>
</evidence>
<dbReference type="PANTHER" id="PTHR30435">
    <property type="entry name" value="FLAGELLAR PROTEIN"/>
    <property type="match status" value="1"/>
</dbReference>
<keyword evidence="10" id="KW-0282">Flagellum</keyword>
<keyword evidence="10" id="KW-0969">Cilium</keyword>
<evidence type="ECO:0000259" key="9">
    <source>
        <dbReference type="Pfam" id="PF22692"/>
    </source>
</evidence>
<dbReference type="GO" id="GO:0005829">
    <property type="term" value="C:cytosol"/>
    <property type="evidence" value="ECO:0007669"/>
    <property type="project" value="TreeGrafter"/>
</dbReference>
<keyword evidence="10" id="KW-0966">Cell projection</keyword>
<comment type="subcellular location">
    <subcellularLocation>
        <location evidence="1 5">Bacterial flagellum basal body</location>
    </subcellularLocation>
</comment>
<dbReference type="Pfam" id="PF22692">
    <property type="entry name" value="LlgE_F_G_D1"/>
    <property type="match status" value="1"/>
</dbReference>
<gene>
    <name evidence="10" type="ORF">EL18_00191</name>
</gene>
<dbReference type="GO" id="GO:0071978">
    <property type="term" value="P:bacterial-type flagellum-dependent swarming motility"/>
    <property type="evidence" value="ECO:0007669"/>
    <property type="project" value="TreeGrafter"/>
</dbReference>
<dbReference type="EMBL" id="JMQM01000001">
    <property type="protein sequence ID" value="KFB09176.1"/>
    <property type="molecule type" value="Genomic_DNA"/>
</dbReference>
<reference evidence="10 11" key="1">
    <citation type="submission" date="2014-05" db="EMBL/GenBank/DDBJ databases">
        <title>Draft Genome Sequence of Nitratireductor basaltis Strain UMTGB225, A Marine Bacterium Isolated from Green Barrel Tunicate.</title>
        <authorList>
            <person name="Gan H.Y."/>
        </authorList>
    </citation>
    <scope>NUCLEOTIDE SEQUENCE [LARGE SCALE GENOMIC DNA]</scope>
    <source>
        <strain evidence="10 11">UMTGB225</strain>
    </source>
</reference>
<dbReference type="GO" id="GO:0009425">
    <property type="term" value="C:bacterial-type flagellum basal body"/>
    <property type="evidence" value="ECO:0007669"/>
    <property type="project" value="UniProtKB-SubCell"/>
</dbReference>
<evidence type="ECO:0000256" key="5">
    <source>
        <dbReference type="RuleBase" id="RU362116"/>
    </source>
</evidence>
<dbReference type="Pfam" id="PF06429">
    <property type="entry name" value="Flg_bbr_C"/>
    <property type="match status" value="1"/>
</dbReference>
<dbReference type="GO" id="GO:0009424">
    <property type="term" value="C:bacterial-type flagellum hook"/>
    <property type="evidence" value="ECO:0007669"/>
    <property type="project" value="TreeGrafter"/>
</dbReference>
<dbReference type="RefSeq" id="WP_036478828.1">
    <property type="nucleotide sequence ID" value="NZ_JMQM01000001.1"/>
</dbReference>
<feature type="domain" description="Flagellar basal body rod protein N-terminal" evidence="6">
    <location>
        <begin position="7"/>
        <end position="37"/>
    </location>
</feature>
<evidence type="ECO:0000256" key="2">
    <source>
        <dbReference type="ARBA" id="ARBA00009677"/>
    </source>
</evidence>
<dbReference type="Pfam" id="PF07559">
    <property type="entry name" value="FlgE_D2"/>
    <property type="match status" value="1"/>
</dbReference>
<accession>A0A084U890</accession>
<comment type="similarity">
    <text evidence="2 5">Belongs to the flagella basal body rod proteins family.</text>
</comment>
<evidence type="ECO:0000259" key="8">
    <source>
        <dbReference type="Pfam" id="PF07559"/>
    </source>
</evidence>
<dbReference type="Gene3D" id="2.60.98.20">
    <property type="entry name" value="Flagellar hook protein FlgE"/>
    <property type="match status" value="1"/>
</dbReference>
<evidence type="ECO:0000259" key="7">
    <source>
        <dbReference type="Pfam" id="PF06429"/>
    </source>
</evidence>
<dbReference type="eggNOG" id="COG1749">
    <property type="taxonomic scope" value="Bacteria"/>
</dbReference>
<dbReference type="AlphaFoldDB" id="A0A084U890"/>
<dbReference type="InterPro" id="IPR037058">
    <property type="entry name" value="Falgellar_hook_FlgE_sf"/>
</dbReference>
<evidence type="ECO:0000256" key="4">
    <source>
        <dbReference type="ARBA" id="ARBA00023143"/>
    </source>
</evidence>
<dbReference type="OrthoDB" id="8372879at2"/>
<dbReference type="SUPFAM" id="SSF117143">
    <property type="entry name" value="Flagellar hook protein flgE"/>
    <property type="match status" value="1"/>
</dbReference>
<name>A0A084U890_9HYPH</name>
<feature type="domain" description="Flagellar hook protein FlgE/F/G-like D1" evidence="9">
    <location>
        <begin position="84"/>
        <end position="126"/>
    </location>
</feature>
<dbReference type="InterPro" id="IPR010930">
    <property type="entry name" value="Flg_bb/hook_C_dom"/>
</dbReference>
<evidence type="ECO:0000259" key="6">
    <source>
        <dbReference type="Pfam" id="PF00460"/>
    </source>
</evidence>
<evidence type="ECO:0000313" key="10">
    <source>
        <dbReference type="EMBL" id="KFB09176.1"/>
    </source>
</evidence>
<dbReference type="PANTHER" id="PTHR30435:SF1">
    <property type="entry name" value="FLAGELLAR HOOK PROTEIN FLGE"/>
    <property type="match status" value="1"/>
</dbReference>
<evidence type="ECO:0000313" key="11">
    <source>
        <dbReference type="Proteomes" id="UP000053675"/>
    </source>
</evidence>
<dbReference type="PATRIC" id="fig|472175.3.peg.198"/>
<dbReference type="InterPro" id="IPR019776">
    <property type="entry name" value="Flagellar_basal_body_rod_CS"/>
</dbReference>
<dbReference type="InterPro" id="IPR001444">
    <property type="entry name" value="Flag_bb_rod_N"/>
</dbReference>
<keyword evidence="11" id="KW-1185">Reference proteome</keyword>
<protein>
    <recommendedName>
        <fullName evidence="3 5">Flagellar hook protein FlgE</fullName>
    </recommendedName>
</protein>
<proteinExistence type="inferred from homology"/>
<dbReference type="STRING" id="472175.EL18_00191"/>